<keyword evidence="2" id="KW-0238">DNA-binding</keyword>
<dbReference type="GO" id="GO:0003677">
    <property type="term" value="F:DNA binding"/>
    <property type="evidence" value="ECO:0007669"/>
    <property type="project" value="UniProtKB-KW"/>
</dbReference>
<gene>
    <name evidence="5" type="ORF">GCM10007301_48340</name>
</gene>
<dbReference type="GO" id="GO:0006355">
    <property type="term" value="P:regulation of DNA-templated transcription"/>
    <property type="evidence" value="ECO:0007669"/>
    <property type="project" value="InterPro"/>
</dbReference>
<dbReference type="InterPro" id="IPR012318">
    <property type="entry name" value="HTH_CRP"/>
</dbReference>
<dbReference type="CDD" id="cd00038">
    <property type="entry name" value="CAP_ED"/>
    <property type="match status" value="1"/>
</dbReference>
<dbReference type="Proteomes" id="UP000606044">
    <property type="component" value="Unassembled WGS sequence"/>
</dbReference>
<protein>
    <submittedName>
        <fullName evidence="5">Transcriptional regulator</fullName>
    </submittedName>
</protein>
<dbReference type="InterPro" id="IPR000595">
    <property type="entry name" value="cNMP-bd_dom"/>
</dbReference>
<evidence type="ECO:0000313" key="6">
    <source>
        <dbReference type="Proteomes" id="UP000606044"/>
    </source>
</evidence>
<dbReference type="InterPro" id="IPR018490">
    <property type="entry name" value="cNMP-bd_dom_sf"/>
</dbReference>
<dbReference type="AlphaFoldDB" id="A0A917FHV3"/>
<dbReference type="SUPFAM" id="SSF51206">
    <property type="entry name" value="cAMP-binding domain-like"/>
    <property type="match status" value="1"/>
</dbReference>
<proteinExistence type="predicted"/>
<evidence type="ECO:0000256" key="1">
    <source>
        <dbReference type="ARBA" id="ARBA00023015"/>
    </source>
</evidence>
<keyword evidence="1" id="KW-0805">Transcription regulation</keyword>
<feature type="domain" description="HTH crp-type" evidence="4">
    <location>
        <begin position="150"/>
        <end position="224"/>
    </location>
</feature>
<evidence type="ECO:0000313" key="5">
    <source>
        <dbReference type="EMBL" id="GGF82560.1"/>
    </source>
</evidence>
<reference evidence="5" key="1">
    <citation type="journal article" date="2014" name="Int. J. Syst. Evol. Microbiol.">
        <title>Complete genome sequence of Corynebacterium casei LMG S-19264T (=DSM 44701T), isolated from a smear-ripened cheese.</title>
        <authorList>
            <consortium name="US DOE Joint Genome Institute (JGI-PGF)"/>
            <person name="Walter F."/>
            <person name="Albersmeier A."/>
            <person name="Kalinowski J."/>
            <person name="Ruckert C."/>
        </authorList>
    </citation>
    <scope>NUCLEOTIDE SEQUENCE</scope>
    <source>
        <strain evidence="5">CCM 7897</strain>
    </source>
</reference>
<evidence type="ECO:0000256" key="2">
    <source>
        <dbReference type="ARBA" id="ARBA00023125"/>
    </source>
</evidence>
<dbReference type="Pfam" id="PF13545">
    <property type="entry name" value="HTH_Crp_2"/>
    <property type="match status" value="1"/>
</dbReference>
<dbReference type="Pfam" id="PF00027">
    <property type="entry name" value="cNMP_binding"/>
    <property type="match status" value="1"/>
</dbReference>
<dbReference type="InterPro" id="IPR014710">
    <property type="entry name" value="RmlC-like_jellyroll"/>
</dbReference>
<reference evidence="5" key="2">
    <citation type="submission" date="2020-09" db="EMBL/GenBank/DDBJ databases">
        <authorList>
            <person name="Sun Q."/>
            <person name="Sedlacek I."/>
        </authorList>
    </citation>
    <scope>NUCLEOTIDE SEQUENCE</scope>
    <source>
        <strain evidence="5">CCM 7897</strain>
    </source>
</reference>
<dbReference type="InterPro" id="IPR036388">
    <property type="entry name" value="WH-like_DNA-bd_sf"/>
</dbReference>
<comment type="caution">
    <text evidence="5">The sequence shown here is derived from an EMBL/GenBank/DDBJ whole genome shotgun (WGS) entry which is preliminary data.</text>
</comment>
<keyword evidence="6" id="KW-1185">Reference proteome</keyword>
<dbReference type="SMART" id="SM00419">
    <property type="entry name" value="HTH_CRP"/>
    <property type="match status" value="1"/>
</dbReference>
<accession>A0A917FHV3</accession>
<dbReference type="Gene3D" id="2.60.120.10">
    <property type="entry name" value="Jelly Rolls"/>
    <property type="match status" value="1"/>
</dbReference>
<sequence>MPDEQVMSVVRRLSSRHPLTHGDVDALCDIPYVTRTHDASAYLVREGEPSRDVCSFVLSGLALGQKSTSAGARQIISIHMAGDFLDTQHLFLERADHNVQALTRLETIDFSRRALKRVLLERPGIVQAMWIDALIDASICREWIVNVGARRGISRVAHLLCELAVRFERAGLIRDGVFEVPLTQEQIGDAVGLTPVHVNRSLKLLAAEGLIQRDRRKVSLSSWTRLREVADFSALYLHETTAPAE</sequence>
<dbReference type="PROSITE" id="PS51063">
    <property type="entry name" value="HTH_CRP_2"/>
    <property type="match status" value="1"/>
</dbReference>
<dbReference type="InterPro" id="IPR036390">
    <property type="entry name" value="WH_DNA-bd_sf"/>
</dbReference>
<organism evidence="5 6">
    <name type="scientific">Azorhizobium oxalatiphilum</name>
    <dbReference type="NCBI Taxonomy" id="980631"/>
    <lineage>
        <taxon>Bacteria</taxon>
        <taxon>Pseudomonadati</taxon>
        <taxon>Pseudomonadota</taxon>
        <taxon>Alphaproteobacteria</taxon>
        <taxon>Hyphomicrobiales</taxon>
        <taxon>Xanthobacteraceae</taxon>
        <taxon>Azorhizobium</taxon>
    </lineage>
</organism>
<dbReference type="EMBL" id="BMCT01000009">
    <property type="protein sequence ID" value="GGF82560.1"/>
    <property type="molecule type" value="Genomic_DNA"/>
</dbReference>
<dbReference type="Gene3D" id="1.10.10.10">
    <property type="entry name" value="Winged helix-like DNA-binding domain superfamily/Winged helix DNA-binding domain"/>
    <property type="match status" value="1"/>
</dbReference>
<name>A0A917FHV3_9HYPH</name>
<dbReference type="RefSeq" id="WP_210324279.1">
    <property type="nucleotide sequence ID" value="NZ_BMCT01000009.1"/>
</dbReference>
<dbReference type="SUPFAM" id="SSF46785">
    <property type="entry name" value="Winged helix' DNA-binding domain"/>
    <property type="match status" value="1"/>
</dbReference>
<keyword evidence="3" id="KW-0804">Transcription</keyword>
<evidence type="ECO:0000256" key="3">
    <source>
        <dbReference type="ARBA" id="ARBA00023163"/>
    </source>
</evidence>
<evidence type="ECO:0000259" key="4">
    <source>
        <dbReference type="PROSITE" id="PS51063"/>
    </source>
</evidence>